<gene>
    <name evidence="1" type="ORF">CLV42_12033</name>
</gene>
<evidence type="ECO:0000313" key="2">
    <source>
        <dbReference type="Proteomes" id="UP000240978"/>
    </source>
</evidence>
<comment type="caution">
    <text evidence="1">The sequence shown here is derived from an EMBL/GenBank/DDBJ whole genome shotgun (WGS) entry which is preliminary data.</text>
</comment>
<dbReference type="Pfam" id="PF25594">
    <property type="entry name" value="GldB_lipo"/>
    <property type="match status" value="1"/>
</dbReference>
<organism evidence="1 2">
    <name type="scientific">Chitinophaga ginsengisoli</name>
    <dbReference type="NCBI Taxonomy" id="363837"/>
    <lineage>
        <taxon>Bacteria</taxon>
        <taxon>Pseudomonadati</taxon>
        <taxon>Bacteroidota</taxon>
        <taxon>Chitinophagia</taxon>
        <taxon>Chitinophagales</taxon>
        <taxon>Chitinophagaceae</taxon>
        <taxon>Chitinophaga</taxon>
    </lineage>
</organism>
<dbReference type="Proteomes" id="UP000240978">
    <property type="component" value="Unassembled WGS sequence"/>
</dbReference>
<keyword evidence="2" id="KW-1185">Reference proteome</keyword>
<dbReference type="EMBL" id="PYGK01000020">
    <property type="protein sequence ID" value="PSL22772.1"/>
    <property type="molecule type" value="Genomic_DNA"/>
</dbReference>
<dbReference type="AlphaFoldDB" id="A0A2P8FM38"/>
<sequence>MLSMRNYVNKLAGSTQCLWYALILICCVSSCKHKNVPDVSHIAVNVQIDRFDHALFKLDTNNIQPGLQQLAKAYPAFLPAYIEHIMNFGPYADTSKMILLQTRMLVGNSDYRVLQDSINAHFPKLDALEKDLAQSFRYIKYYIPSFRLPQRIVTFSSVISNYGAVTVDSVLGIGLDMYLGKDFPIYPMLPDYPMYMIRKFSPEYLTTNCIQVLVQQKYPGADAGEQLINQLVSAGKQQYFLEQVLPETEDSIRLGYTKEQMEWCNDNELMIWQYFVQQNLLYKSDWQSNMHFMNDGPSTQGMPEGAPGRIGPFVGWRIVKEYMQQHPEVTLQQLMENKNAMQIFSQSKYRPR</sequence>
<dbReference type="InterPro" id="IPR019853">
    <property type="entry name" value="GldB-like"/>
</dbReference>
<accession>A0A2P8FM38</accession>
<evidence type="ECO:0000313" key="1">
    <source>
        <dbReference type="EMBL" id="PSL22772.1"/>
    </source>
</evidence>
<name>A0A2P8FM38_9BACT</name>
<evidence type="ECO:0008006" key="3">
    <source>
        <dbReference type="Google" id="ProtNLM"/>
    </source>
</evidence>
<reference evidence="1 2" key="1">
    <citation type="submission" date="2018-03" db="EMBL/GenBank/DDBJ databases">
        <title>Genomic Encyclopedia of Archaeal and Bacterial Type Strains, Phase II (KMG-II): from individual species to whole genera.</title>
        <authorList>
            <person name="Goeker M."/>
        </authorList>
    </citation>
    <scope>NUCLEOTIDE SEQUENCE [LARGE SCALE GENOMIC DNA]</scope>
    <source>
        <strain evidence="1 2">DSM 18107</strain>
    </source>
</reference>
<protein>
    <recommendedName>
        <fullName evidence="3">Gliding motility-associated lipoprotein GldB</fullName>
    </recommendedName>
</protein>
<proteinExistence type="predicted"/>